<evidence type="ECO:0000313" key="6">
    <source>
        <dbReference type="Proteomes" id="UP000522333"/>
    </source>
</evidence>
<reference evidence="5 6" key="1">
    <citation type="submission" date="2020-04" db="EMBL/GenBank/DDBJ databases">
        <authorList>
            <person name="Hitch T.C.A."/>
            <person name="Wylensek D."/>
            <person name="Clavel T."/>
        </authorList>
    </citation>
    <scope>NUCLEOTIDE SEQUENCE [LARGE SCALE GENOMIC DNA]</scope>
    <source>
        <strain evidence="5 6">PG-251-APC-1</strain>
    </source>
</reference>
<protein>
    <recommendedName>
        <fullName evidence="7">Bacteriophage head to tail connecting protein</fullName>
    </recommendedName>
</protein>
<evidence type="ECO:0000256" key="3">
    <source>
        <dbReference type="ARBA" id="ARBA00023219"/>
    </source>
</evidence>
<sequence>MRPAQRPALRALLGTAHQGPPLPAGDRPEAEERLALRVPALARRYRALLERRSPWDTAWESLAEHFLPTRFRTDDSPDDRPLLNRSLVDATGILAMRTLAAGLQGGMTSPARPWFRLALDDPELSRSHAGQRYLDEVEARMRVVLQRCNFYNAMHTIYAELGTFGTAFVFELADLRHGFRFVPLCAGQYVLDTDAARQVDTVFHRMHMSLRQMVQSFGLEALPENLRLAARRTPDQRHAVIHAVLPRTERRPRLAGQCHMPWASVYWLEGREGQVVPLKESGFLGFPGFGPRWDVAANDVYGRSPAMDALPDCRMLQQMGITTLKAIHKAVDPPMSVHAGLRSVGLDLTPGGINFVDSLPGQNQPVATPLLQVKPDLAQARSAMEAVQQQIRAGLYNDLFRLILEGRSKVTASEIAAREEEKLLLIGPVLERLHDELLIPLIDRTFRLMLALDMLPPCPPELSGRHLKVEFVSLLAQAQKLVGISATDQYLALTLKAASAWPEALDSVDVDNLLDNYAQSLGLPANLTRPREERARLRAGREEARQTEQQLELLQKAADLGHTLADSDLTVEGEKSSVLQVLANLAAGAAPALRPQQTSGTTPPPEGGHDAR</sequence>
<evidence type="ECO:0000313" key="5">
    <source>
        <dbReference type="EMBL" id="NME51059.1"/>
    </source>
</evidence>
<feature type="region of interest" description="Disordered" evidence="4">
    <location>
        <begin position="589"/>
        <end position="612"/>
    </location>
</feature>
<dbReference type="Pfam" id="PF12236">
    <property type="entry name" value="Head-tail_con"/>
    <property type="match status" value="1"/>
</dbReference>
<evidence type="ECO:0000256" key="2">
    <source>
        <dbReference type="ARBA" id="ARBA00022612"/>
    </source>
</evidence>
<gene>
    <name evidence="5" type="ORF">HF854_00625</name>
</gene>
<keyword evidence="3" id="KW-0231">Viral genome packaging</keyword>
<evidence type="ECO:0000256" key="1">
    <source>
        <dbReference type="ARBA" id="ARBA00004328"/>
    </source>
</evidence>
<comment type="subcellular location">
    <subcellularLocation>
        <location evidence="1">Virion</location>
    </subcellularLocation>
</comment>
<dbReference type="EMBL" id="JABAFY010000001">
    <property type="protein sequence ID" value="NME51059.1"/>
    <property type="molecule type" value="Genomic_DNA"/>
</dbReference>
<comment type="caution">
    <text evidence="5">The sequence shown here is derived from an EMBL/GenBank/DDBJ whole genome shotgun (WGS) entry which is preliminary data.</text>
</comment>
<proteinExistence type="predicted"/>
<feature type="region of interest" description="Disordered" evidence="4">
    <location>
        <begin position="1"/>
        <end position="28"/>
    </location>
</feature>
<evidence type="ECO:0000256" key="4">
    <source>
        <dbReference type="SAM" id="MobiDB-lite"/>
    </source>
</evidence>
<dbReference type="RefSeq" id="WP_168934541.1">
    <property type="nucleotide sequence ID" value="NZ_JABAFY010000001.1"/>
</dbReference>
<dbReference type="AlphaFoldDB" id="A0A848CDX0"/>
<accession>A0A848CDX0</accession>
<keyword evidence="2" id="KW-1188">Viral release from host cell</keyword>
<organism evidence="5 6">
    <name type="scientific">Desulfovibrio piger</name>
    <dbReference type="NCBI Taxonomy" id="901"/>
    <lineage>
        <taxon>Bacteria</taxon>
        <taxon>Pseudomonadati</taxon>
        <taxon>Thermodesulfobacteriota</taxon>
        <taxon>Desulfovibrionia</taxon>
        <taxon>Desulfovibrionales</taxon>
        <taxon>Desulfovibrionaceae</taxon>
        <taxon>Desulfovibrio</taxon>
    </lineage>
</organism>
<dbReference type="InterPro" id="IPR020991">
    <property type="entry name" value="Connector_podovirus"/>
</dbReference>
<evidence type="ECO:0008006" key="7">
    <source>
        <dbReference type="Google" id="ProtNLM"/>
    </source>
</evidence>
<dbReference type="Proteomes" id="UP000522333">
    <property type="component" value="Unassembled WGS sequence"/>
</dbReference>
<name>A0A848CDX0_9BACT</name>